<name>A0ABY8CIA3_9ARCH</name>
<protein>
    <submittedName>
        <fullName evidence="1">Uncharacterized protein</fullName>
    </submittedName>
</protein>
<gene>
    <name evidence="1" type="ORF">SVXNc_0364</name>
</gene>
<evidence type="ECO:0000313" key="2">
    <source>
        <dbReference type="Proteomes" id="UP001218034"/>
    </source>
</evidence>
<evidence type="ECO:0000313" key="1">
    <source>
        <dbReference type="EMBL" id="WEL19389.1"/>
    </source>
</evidence>
<accession>A0ABY8CIA3</accession>
<organism evidence="1 2">
    <name type="scientific">Candidatus Nanohalococcus occultus</name>
    <dbReference type="NCBI Taxonomy" id="2978047"/>
    <lineage>
        <taxon>Archaea</taxon>
        <taxon>Candidatus Nanohalarchaeota</taxon>
        <taxon>Candidatus Nanohalarchaeota incertae sedis</taxon>
        <taxon>Candidatus Nanohalococcus</taxon>
    </lineage>
</organism>
<proteinExistence type="predicted"/>
<sequence>MFYTTYMGFREDFEEPLKIVLEINEDTYRGNLHGSIGPAFVYGIEEQESYFPPEFPELNIDSMREETAIGEKPVTVEDWLLTDEENNSHYLVQGKSYGNSESDLEFGRNQLYDFAAEFRTMETDVYDNIEDMFLVVAHPSGVKNPRTDFSKVENGIEKAVSDGEEARIAADVYRFQPPSDKDYPFEHVIP</sequence>
<keyword evidence="2" id="KW-1185">Reference proteome</keyword>
<dbReference type="EMBL" id="CP104395">
    <property type="protein sequence ID" value="WEL19389.1"/>
    <property type="molecule type" value="Genomic_DNA"/>
</dbReference>
<reference evidence="1 2" key="1">
    <citation type="submission" date="2022-09" db="EMBL/GenBank/DDBJ databases">
        <title>Xylan utilization by haloarchaea-nanohaloarchaea associations.</title>
        <authorList>
            <person name="Yakimov M."/>
        </authorList>
    </citation>
    <scope>NUCLEOTIDE SEQUENCE [LARGE SCALE GENOMIC DNA]</scope>
    <source>
        <strain evidence="1 2">SVXNc</strain>
    </source>
</reference>
<dbReference type="Proteomes" id="UP001218034">
    <property type="component" value="Chromosome"/>
</dbReference>